<evidence type="ECO:0000256" key="1">
    <source>
        <dbReference type="SAM" id="Phobius"/>
    </source>
</evidence>
<accession>A0ABV2T1T3</accession>
<feature type="transmembrane region" description="Helical" evidence="1">
    <location>
        <begin position="78"/>
        <end position="96"/>
    </location>
</feature>
<comment type="caution">
    <text evidence="2">The sequence shown here is derived from an EMBL/GenBank/DDBJ whole genome shotgun (WGS) entry which is preliminary data.</text>
</comment>
<organism evidence="2 3">
    <name type="scientific">Chitinophaga defluvii</name>
    <dbReference type="NCBI Taxonomy" id="3163343"/>
    <lineage>
        <taxon>Bacteria</taxon>
        <taxon>Pseudomonadati</taxon>
        <taxon>Bacteroidota</taxon>
        <taxon>Chitinophagia</taxon>
        <taxon>Chitinophagales</taxon>
        <taxon>Chitinophagaceae</taxon>
        <taxon>Chitinophaga</taxon>
    </lineage>
</organism>
<name>A0ABV2T1T3_9BACT</name>
<keyword evidence="3" id="KW-1185">Reference proteome</keyword>
<dbReference type="Pfam" id="PF03203">
    <property type="entry name" value="MerC"/>
    <property type="match status" value="1"/>
</dbReference>
<dbReference type="EMBL" id="JBEXAC010000001">
    <property type="protein sequence ID" value="MET6996984.1"/>
    <property type="molecule type" value="Genomic_DNA"/>
</dbReference>
<feature type="transmembrane region" description="Helical" evidence="1">
    <location>
        <begin position="102"/>
        <end position="120"/>
    </location>
</feature>
<protein>
    <submittedName>
        <fullName evidence="2">MerC domain-containing protein</fullName>
    </submittedName>
</protein>
<gene>
    <name evidence="2" type="ORF">ABR189_06375</name>
</gene>
<keyword evidence="1" id="KW-0812">Transmembrane</keyword>
<sequence>MQVKSNYRSRWDVIGIGASLACALHCVLLPVVFTTLPLFGIELLENIYLEIATILVSMSVGGWALWKGYRQVHHHFSIVLLFLMGLVFMISGNFFSTESLHMSAKLIGAALIITAHIRNWRQSRYYAYCGTKNQSPAK</sequence>
<feature type="transmembrane region" description="Helical" evidence="1">
    <location>
        <begin position="47"/>
        <end position="66"/>
    </location>
</feature>
<reference evidence="2 3" key="1">
    <citation type="submission" date="2024-06" db="EMBL/GenBank/DDBJ databases">
        <title>Chitinophaga defluvii sp. nov., isolated from municipal sewage.</title>
        <authorList>
            <person name="Zhang L."/>
        </authorList>
    </citation>
    <scope>NUCLEOTIDE SEQUENCE [LARGE SCALE GENOMIC DNA]</scope>
    <source>
        <strain evidence="2 3">H8</strain>
    </source>
</reference>
<evidence type="ECO:0000313" key="3">
    <source>
        <dbReference type="Proteomes" id="UP001549749"/>
    </source>
</evidence>
<proteinExistence type="predicted"/>
<feature type="transmembrane region" description="Helical" evidence="1">
    <location>
        <begin position="12"/>
        <end position="41"/>
    </location>
</feature>
<keyword evidence="1" id="KW-0472">Membrane</keyword>
<dbReference type="InterPro" id="IPR004891">
    <property type="entry name" value="Mercury-R_MerC"/>
</dbReference>
<keyword evidence="1" id="KW-1133">Transmembrane helix</keyword>
<evidence type="ECO:0000313" key="2">
    <source>
        <dbReference type="EMBL" id="MET6996984.1"/>
    </source>
</evidence>
<dbReference type="RefSeq" id="WP_354659625.1">
    <property type="nucleotide sequence ID" value="NZ_JBEXAC010000001.1"/>
</dbReference>
<dbReference type="Proteomes" id="UP001549749">
    <property type="component" value="Unassembled WGS sequence"/>
</dbReference>